<dbReference type="Proteomes" id="UP000309038">
    <property type="component" value="Unassembled WGS sequence"/>
</dbReference>
<organism evidence="1 2">
    <name type="scientific">Hermanssonia centrifuga</name>
    <dbReference type="NCBI Taxonomy" id="98765"/>
    <lineage>
        <taxon>Eukaryota</taxon>
        <taxon>Fungi</taxon>
        <taxon>Dikarya</taxon>
        <taxon>Basidiomycota</taxon>
        <taxon>Agaricomycotina</taxon>
        <taxon>Agaricomycetes</taxon>
        <taxon>Polyporales</taxon>
        <taxon>Meruliaceae</taxon>
        <taxon>Hermanssonia</taxon>
    </lineage>
</organism>
<accession>A0A4S4KEG8</accession>
<gene>
    <name evidence="1" type="ORF">EW026_g6720</name>
</gene>
<evidence type="ECO:0000313" key="2">
    <source>
        <dbReference type="Proteomes" id="UP000309038"/>
    </source>
</evidence>
<feature type="non-terminal residue" evidence="1">
    <location>
        <position position="196"/>
    </location>
</feature>
<keyword evidence="2" id="KW-1185">Reference proteome</keyword>
<dbReference type="AlphaFoldDB" id="A0A4S4KEG8"/>
<sequence>MSDTSIICSLHFGQRSTLFFVITALTEDSTLAKIKTIKTITIHTERKDRSREVVLWVLILCEYLTPIQELIVGFLEEDSFHEVLRDENDELRYLRSVGRLKYEVREENKKWPLPEVPRHAPFEEEEEEEDMMVTSLELEQLAMSATSPSVRPLSSTQERKLLDFIDDRFLDLTRNYKKRSDPSSTVQTLSAYLSKT</sequence>
<name>A0A4S4KEG8_9APHY</name>
<proteinExistence type="predicted"/>
<evidence type="ECO:0000313" key="1">
    <source>
        <dbReference type="EMBL" id="THG94819.1"/>
    </source>
</evidence>
<protein>
    <submittedName>
        <fullName evidence="1">Uncharacterized protein</fullName>
    </submittedName>
</protein>
<comment type="caution">
    <text evidence="1">The sequence shown here is derived from an EMBL/GenBank/DDBJ whole genome shotgun (WGS) entry which is preliminary data.</text>
</comment>
<dbReference type="EMBL" id="SGPJ01000392">
    <property type="protein sequence ID" value="THG94819.1"/>
    <property type="molecule type" value="Genomic_DNA"/>
</dbReference>
<reference evidence="1 2" key="1">
    <citation type="submission" date="2019-02" db="EMBL/GenBank/DDBJ databases">
        <title>Genome sequencing of the rare red list fungi Phlebia centrifuga.</title>
        <authorList>
            <person name="Buettner E."/>
            <person name="Kellner H."/>
        </authorList>
    </citation>
    <scope>NUCLEOTIDE SEQUENCE [LARGE SCALE GENOMIC DNA]</scope>
    <source>
        <strain evidence="1 2">DSM 108282</strain>
    </source>
</reference>